<proteinExistence type="predicted"/>
<dbReference type="PROSITE" id="PS50893">
    <property type="entry name" value="ABC_TRANSPORTER_2"/>
    <property type="match status" value="1"/>
</dbReference>
<feature type="domain" description="ABC transporter" evidence="5">
    <location>
        <begin position="10"/>
        <end position="242"/>
    </location>
</feature>
<evidence type="ECO:0000313" key="6">
    <source>
        <dbReference type="EMBL" id="MBB3121444.1"/>
    </source>
</evidence>
<evidence type="ECO:0000256" key="4">
    <source>
        <dbReference type="ARBA" id="ARBA00022840"/>
    </source>
</evidence>
<dbReference type="SUPFAM" id="SSF52540">
    <property type="entry name" value="P-loop containing nucleoside triphosphate hydrolases"/>
    <property type="match status" value="2"/>
</dbReference>
<evidence type="ECO:0000313" key="7">
    <source>
        <dbReference type="Proteomes" id="UP000541535"/>
    </source>
</evidence>
<dbReference type="PANTHER" id="PTHR19211:SF6">
    <property type="entry name" value="BLL7188 PROTEIN"/>
    <property type="match status" value="1"/>
</dbReference>
<dbReference type="PROSITE" id="PS00211">
    <property type="entry name" value="ABC_TRANSPORTER_1"/>
    <property type="match status" value="1"/>
</dbReference>
<evidence type="ECO:0000256" key="3">
    <source>
        <dbReference type="ARBA" id="ARBA00022741"/>
    </source>
</evidence>
<keyword evidence="1" id="KW-1003">Cell membrane</keyword>
<dbReference type="InterPro" id="IPR027417">
    <property type="entry name" value="P-loop_NTPase"/>
</dbReference>
<dbReference type="InterPro" id="IPR017871">
    <property type="entry name" value="ABC_transporter-like_CS"/>
</dbReference>
<keyword evidence="1" id="KW-0472">Membrane</keyword>
<evidence type="ECO:0000256" key="2">
    <source>
        <dbReference type="ARBA" id="ARBA00022737"/>
    </source>
</evidence>
<protein>
    <submittedName>
        <fullName evidence="6">ATPase subunit of ABC transporter with duplicated ATPase domains</fullName>
    </submittedName>
</protein>
<dbReference type="CDD" id="cd03221">
    <property type="entry name" value="ABCF_EF-3"/>
    <property type="match status" value="2"/>
</dbReference>
<dbReference type="Proteomes" id="UP000541535">
    <property type="component" value="Unassembled WGS sequence"/>
</dbReference>
<dbReference type="RefSeq" id="WP_183443155.1">
    <property type="nucleotide sequence ID" value="NZ_JACHXD010000016.1"/>
</dbReference>
<gene>
    <name evidence="6" type="ORF">FHS03_004522</name>
</gene>
<comment type="caution">
    <text evidence="6">The sequence shown here is derived from an EMBL/GenBank/DDBJ whole genome shotgun (WGS) entry which is preliminary data.</text>
</comment>
<name>A0A7W5FW49_9BURK</name>
<reference evidence="6 7" key="1">
    <citation type="submission" date="2020-08" db="EMBL/GenBank/DDBJ databases">
        <title>Genomic Encyclopedia of Type Strains, Phase III (KMG-III): the genomes of soil and plant-associated and newly described type strains.</title>
        <authorList>
            <person name="Whitman W."/>
        </authorList>
    </citation>
    <scope>NUCLEOTIDE SEQUENCE [LARGE SCALE GENOMIC DNA]</scope>
    <source>
        <strain evidence="6 7">CECT 8897</strain>
    </source>
</reference>
<keyword evidence="7" id="KW-1185">Reference proteome</keyword>
<dbReference type="AlphaFoldDB" id="A0A7W5FW49"/>
<sequence length="543" mass="58239">MLSNPKELSLELRHVSAMLPDGRMLFDGLNASFQRELTGLVGANGAGKSVLAAILSGQRQPDGGRIACNGSLAYVPQEIRPAPGATVAAVAGLAELFAALARVEKGDMLAGDLDLLEGRWHIPAAFGCALRDAGLPAVQPQQAAANLSGGELMRIALAGALLSQADWLLLDEPSNHLDRPGRDWLEAALRAWRGGAIVVSHDRELLDQMERILELRDGQLHSYGGNYTLYREQRDSAASAAQATLDHARTERESGLRELRRQHDAQHARMARNKRNAKSANLAPILLGRMQDRAEVHAGRVAKQHEESRLTMDQAVREAAERIVSEQAVALLLPASAVAPGKRVVELEQACAPFPADTPPLDLALCGPIRLAITGPNGCGKTTLLKMLAGLEAPLSGICRSPLPMAWLDQHAAVLLPPGLSVLERLRQLESPLPEGELRSRLALLGLGARHVHTPAEALSGGERLKAALACALWRKEPAQFLLLDEPTNHLDLHAVTALEQALQGFSGALAVVSHDRRFLSALGLSHTLSHTPQGWRLDGMVS</sequence>
<dbReference type="EMBL" id="JACHXD010000016">
    <property type="protein sequence ID" value="MBB3121444.1"/>
    <property type="molecule type" value="Genomic_DNA"/>
</dbReference>
<dbReference type="FunFam" id="3.40.50.300:FF:001320">
    <property type="entry name" value="Heme ABC transporter ATP-binding protein"/>
    <property type="match status" value="1"/>
</dbReference>
<dbReference type="SMART" id="SM00382">
    <property type="entry name" value="AAA"/>
    <property type="match status" value="2"/>
</dbReference>
<dbReference type="GO" id="GO:0005524">
    <property type="term" value="F:ATP binding"/>
    <property type="evidence" value="ECO:0007669"/>
    <property type="project" value="UniProtKB-KW"/>
</dbReference>
<accession>A0A7W5FW49</accession>
<dbReference type="InterPro" id="IPR050611">
    <property type="entry name" value="ABCF"/>
</dbReference>
<organism evidence="6 7">
    <name type="scientific">Pseudoduganella violacea</name>
    <dbReference type="NCBI Taxonomy" id="1715466"/>
    <lineage>
        <taxon>Bacteria</taxon>
        <taxon>Pseudomonadati</taxon>
        <taxon>Pseudomonadota</taxon>
        <taxon>Betaproteobacteria</taxon>
        <taxon>Burkholderiales</taxon>
        <taxon>Oxalobacteraceae</taxon>
        <taxon>Telluria group</taxon>
        <taxon>Pseudoduganella</taxon>
    </lineage>
</organism>
<keyword evidence="2" id="KW-0677">Repeat</keyword>
<dbReference type="Pfam" id="PF00005">
    <property type="entry name" value="ABC_tran"/>
    <property type="match status" value="2"/>
</dbReference>
<dbReference type="GO" id="GO:0016887">
    <property type="term" value="F:ATP hydrolysis activity"/>
    <property type="evidence" value="ECO:0007669"/>
    <property type="project" value="InterPro"/>
</dbReference>
<keyword evidence="3" id="KW-0547">Nucleotide-binding</keyword>
<dbReference type="Gene3D" id="3.40.50.300">
    <property type="entry name" value="P-loop containing nucleotide triphosphate hydrolases"/>
    <property type="match status" value="2"/>
</dbReference>
<evidence type="ECO:0000256" key="1">
    <source>
        <dbReference type="ARBA" id="ARBA00022475"/>
    </source>
</evidence>
<keyword evidence="4" id="KW-0067">ATP-binding</keyword>
<dbReference type="PANTHER" id="PTHR19211">
    <property type="entry name" value="ATP-BINDING TRANSPORT PROTEIN-RELATED"/>
    <property type="match status" value="1"/>
</dbReference>
<dbReference type="InterPro" id="IPR003439">
    <property type="entry name" value="ABC_transporter-like_ATP-bd"/>
</dbReference>
<evidence type="ECO:0000259" key="5">
    <source>
        <dbReference type="PROSITE" id="PS50893"/>
    </source>
</evidence>
<dbReference type="InterPro" id="IPR003593">
    <property type="entry name" value="AAA+_ATPase"/>
</dbReference>